<evidence type="ECO:0000256" key="2">
    <source>
        <dbReference type="SAM" id="MobiDB-lite"/>
    </source>
</evidence>
<evidence type="ECO:0000313" key="4">
    <source>
        <dbReference type="Proteomes" id="UP000009164"/>
    </source>
</evidence>
<feature type="compositionally biased region" description="Polar residues" evidence="2">
    <location>
        <begin position="1"/>
        <end position="18"/>
    </location>
</feature>
<dbReference type="KEGG" id="vg:8676818"/>
<sequence length="185" mass="21195">MSTNFSNGTVTNPQTNKLKNAGIEKTVKQTSNKQTQTNPQTNPLFYSITSLLAFRINVVAKQKYMELPPQKKKIVKLTLETIIFSLAEDKEDLERAVKELGIELAKNNTQPVLNLNINYNEVKAEAKNTVNIDISKLLELMNELERIINWIETHNWRKEQNSYVVPPAVLKELNDTFAKIKRLVN</sequence>
<name>D1GF33_9VIRU</name>
<dbReference type="Proteomes" id="UP000009164">
    <property type="component" value="Segment"/>
</dbReference>
<keyword evidence="1" id="KW-0175">Coiled coil</keyword>
<evidence type="ECO:0000256" key="1">
    <source>
        <dbReference type="SAM" id="Coils"/>
    </source>
</evidence>
<protein>
    <submittedName>
        <fullName evidence="3">Uncharacterized protein</fullName>
    </submittedName>
</protein>
<evidence type="ECO:0000313" key="3">
    <source>
        <dbReference type="EMBL" id="ACZ35735.1"/>
    </source>
</evidence>
<dbReference type="RefSeq" id="YP_003331465.1">
    <property type="nucleotide sequence ID" value="NC_013587.1"/>
</dbReference>
<feature type="region of interest" description="Disordered" evidence="2">
    <location>
        <begin position="1"/>
        <end position="41"/>
    </location>
</feature>
<dbReference type="OrthoDB" id="24265at10239"/>
<proteinExistence type="predicted"/>
<accession>D1GF33</accession>
<reference evidence="3 4" key="1">
    <citation type="journal article" date="2009" name="Environ. Microbiol.">
        <title>Four newly isolated fuselloviruses from extreme geothermal environments reveal unusual morphologies and a possible interviral recombination mechanism.</title>
        <authorList>
            <person name="Redder P."/>
            <person name="Peng X."/>
            <person name="Brugger K."/>
            <person name="Shah S.A."/>
            <person name="Roesch F."/>
            <person name="Greve B."/>
            <person name="She Q."/>
            <person name="Schleper C."/>
            <person name="Forterre P."/>
            <person name="Garrett R.A."/>
            <person name="Prangishvili D."/>
        </authorList>
    </citation>
    <scope>NUCLEOTIDE SEQUENCE [LARGE SCALE GENOMIC DNA]</scope>
</reference>
<dbReference type="GeneID" id="8676818"/>
<keyword evidence="4" id="KW-1185">Reference proteome</keyword>
<dbReference type="EMBL" id="FJ870915">
    <property type="protein sequence ID" value="ACZ35735.1"/>
    <property type="molecule type" value="Genomic_DNA"/>
</dbReference>
<organism evidence="3 4">
    <name type="scientific">Sulfolobus spindle-shaped virus 6</name>
    <dbReference type="NCBI Taxonomy" id="693627"/>
    <lineage>
        <taxon>Viruses</taxon>
        <taxon>Viruses incertae sedis</taxon>
        <taxon>Fuselloviridae</taxon>
        <taxon>Betafusellovirus</taxon>
        <taxon>Betafusellovirus hveragerdiense</taxon>
    </lineage>
</organism>
<feature type="coiled-coil region" evidence="1">
    <location>
        <begin position="83"/>
        <end position="110"/>
    </location>
</feature>
<feature type="compositionally biased region" description="Polar residues" evidence="2">
    <location>
        <begin position="28"/>
        <end position="41"/>
    </location>
</feature>